<evidence type="ECO:0000313" key="3">
    <source>
        <dbReference type="Proteomes" id="UP000467305"/>
    </source>
</evidence>
<proteinExistence type="predicted"/>
<comment type="caution">
    <text evidence="2">The sequence shown here is derived from an EMBL/GenBank/DDBJ whole genome shotgun (WGS) entry which is preliminary data.</text>
</comment>
<dbReference type="InterPro" id="IPR046551">
    <property type="entry name" value="DUF6705"/>
</dbReference>
<dbReference type="EMBL" id="WAAU01000003">
    <property type="protein sequence ID" value="KAB1160508.1"/>
    <property type="molecule type" value="Genomic_DNA"/>
</dbReference>
<feature type="domain" description="DUF6705" evidence="1">
    <location>
        <begin position="1"/>
        <end position="210"/>
    </location>
</feature>
<dbReference type="RefSeq" id="WP_150898137.1">
    <property type="nucleotide sequence ID" value="NZ_WAAU01000003.1"/>
</dbReference>
<dbReference type="Proteomes" id="UP000467305">
    <property type="component" value="Unassembled WGS sequence"/>
</dbReference>
<evidence type="ECO:0000259" key="1">
    <source>
        <dbReference type="Pfam" id="PF20448"/>
    </source>
</evidence>
<reference evidence="2 3" key="1">
    <citation type="submission" date="2019-09" db="EMBL/GenBank/DDBJ databases">
        <authorList>
            <person name="Cao W.R."/>
        </authorList>
    </citation>
    <scope>NUCLEOTIDE SEQUENCE [LARGE SCALE GENOMIC DNA]</scope>
    <source>
        <strain evidence="3">a4</strain>
    </source>
</reference>
<keyword evidence="3" id="KW-1185">Reference proteome</keyword>
<evidence type="ECO:0000313" key="2">
    <source>
        <dbReference type="EMBL" id="KAB1160508.1"/>
    </source>
</evidence>
<protein>
    <recommendedName>
        <fullName evidence="1">DUF6705 domain-containing protein</fullName>
    </recommendedName>
</protein>
<dbReference type="OrthoDB" id="1261237at2"/>
<dbReference type="Pfam" id="PF20448">
    <property type="entry name" value="DUF6705"/>
    <property type="match status" value="1"/>
</dbReference>
<accession>A0A7J5ASA4</accession>
<dbReference type="AlphaFoldDB" id="A0A7J5ASA4"/>
<gene>
    <name evidence="2" type="ORF">F7018_01135</name>
</gene>
<organism evidence="2 3">
    <name type="scientific">Tenacibaculum aiptasiae</name>
    <dbReference type="NCBI Taxonomy" id="426481"/>
    <lineage>
        <taxon>Bacteria</taxon>
        <taxon>Pseudomonadati</taxon>
        <taxon>Bacteroidota</taxon>
        <taxon>Flavobacteriia</taxon>
        <taxon>Flavobacteriales</taxon>
        <taxon>Flavobacteriaceae</taxon>
        <taxon>Tenacibaculum</taxon>
    </lineage>
</organism>
<sequence>MKNLFLLLTISIISINCKAQTIYPIEGPYGTIEDPKPPIYTKDINNIRNPFIGIWKAKQGIKEFTLYLYKLDKVPNGLYGPQGLQFQDGIMGYYIYKENGIVKINSKKWLLNPLVPNKKQYGPFFGFTFNGLTITSARFIDYGIKGKNSDGSISEGKRADAELKITNSTQPLKMSLKLINNFEGIVIHTSGKIEPDNYNFSIPTNLILTKISNTPPPL</sequence>
<name>A0A7J5ASA4_9FLAO</name>